<evidence type="ECO:0000256" key="7">
    <source>
        <dbReference type="ARBA" id="ARBA00023324"/>
    </source>
</evidence>
<keyword evidence="2" id="KW-0575">Peroxidase</keyword>
<dbReference type="PROSITE" id="PS00438">
    <property type="entry name" value="CATALASE_2"/>
    <property type="match status" value="1"/>
</dbReference>
<keyword evidence="12" id="KW-1185">Reference proteome</keyword>
<evidence type="ECO:0000259" key="10">
    <source>
        <dbReference type="SMART" id="SM01060"/>
    </source>
</evidence>
<dbReference type="GO" id="GO:0005777">
    <property type="term" value="C:peroxisome"/>
    <property type="evidence" value="ECO:0007669"/>
    <property type="project" value="TreeGrafter"/>
</dbReference>
<dbReference type="Pfam" id="PF06628">
    <property type="entry name" value="Catalase-rel"/>
    <property type="match status" value="1"/>
</dbReference>
<dbReference type="SMART" id="SM01060">
    <property type="entry name" value="Catalase"/>
    <property type="match status" value="1"/>
</dbReference>
<dbReference type="GO" id="GO:0004096">
    <property type="term" value="F:catalase activity"/>
    <property type="evidence" value="ECO:0007669"/>
    <property type="project" value="UniProtKB-EC"/>
</dbReference>
<evidence type="ECO:0000256" key="9">
    <source>
        <dbReference type="SAM" id="SignalP"/>
    </source>
</evidence>
<dbReference type="InterPro" id="IPR018028">
    <property type="entry name" value="Catalase"/>
</dbReference>
<comment type="caution">
    <text evidence="11">The sequence shown here is derived from an EMBL/GenBank/DDBJ whole genome shotgun (WGS) entry which is preliminary data.</text>
</comment>
<dbReference type="SUPFAM" id="SSF56634">
    <property type="entry name" value="Heme-dependent catalase-like"/>
    <property type="match status" value="1"/>
</dbReference>
<comment type="cofactor">
    <cofactor evidence="8">
        <name>heme</name>
        <dbReference type="ChEBI" id="CHEBI:30413"/>
    </cofactor>
</comment>
<evidence type="ECO:0000256" key="4">
    <source>
        <dbReference type="ARBA" id="ARBA00022723"/>
    </source>
</evidence>
<sequence length="509" mass="58541">MYRFIVLLFSILVLAFDDDPANQIEVFRKKTKGPIGIMTTSNGVPVPLRETTSTLNTRLLFNEYLLDSITHIFRERIPERFVHAKGGGAFGYFEVTHDISHITKAKIFSSVGKTTPIVARFSPINPERGGNDLLRDARGFAVRFYSEDGNFDLVGFNTEMFSIKDPIDFTMFTHTQKRNPATNLFDANMLWDFITLRPESMHIFLRVFGDRGIPDGYRYMPGFSIHTYQFVNEKGEYYFVRFHFIPDGGVRFLTAEQARMISREDADYCIRDLYKAIEGGDYPSWTLSFQILTLDEVKNSETDVFDVTRVLPIEKYPLHPVGKMVLNKNPTNYFAEVEQLAFSPSNLIPGILGGVDKIFEMRRLAYRSAQYHRLGANFNKIRVNCPFRSLTYNRDGEAPVKDNERDVPNYYPNSFNGPIPYVEESKLIQIVEHPPYNFDQARDLYENQLSAGEKERLVENILYSLGSVTKFLQEKSVELLSLVSRDLGSRVEQGLLSNVTTNYLDDYKK</sequence>
<gene>
    <name evidence="11" type="ORF">PMACD_LOCUS11548</name>
</gene>
<dbReference type="InterPro" id="IPR024711">
    <property type="entry name" value="Catalase_clade1/3"/>
</dbReference>
<protein>
    <recommendedName>
        <fullName evidence="10">Catalase core domain-containing protein</fullName>
    </recommendedName>
</protein>
<dbReference type="PRINTS" id="PR00067">
    <property type="entry name" value="CATALASE"/>
</dbReference>
<feature type="binding site" description="axial binding residue" evidence="8">
    <location>
        <position position="366"/>
    </location>
    <ligand>
        <name>heme</name>
        <dbReference type="ChEBI" id="CHEBI:30413"/>
    </ligand>
    <ligandPart>
        <name>Fe</name>
        <dbReference type="ChEBI" id="CHEBI:18248"/>
    </ligandPart>
</feature>
<reference evidence="11" key="1">
    <citation type="submission" date="2021-02" db="EMBL/GenBank/DDBJ databases">
        <authorList>
            <person name="Steward A R."/>
        </authorList>
    </citation>
    <scope>NUCLEOTIDE SEQUENCE</scope>
</reference>
<dbReference type="InterPro" id="IPR024708">
    <property type="entry name" value="Catalase_AS"/>
</dbReference>
<dbReference type="PROSITE" id="PS51402">
    <property type="entry name" value="CATALASE_3"/>
    <property type="match status" value="1"/>
</dbReference>
<organism evidence="11 12">
    <name type="scientific">Pieris macdunnoughi</name>
    <dbReference type="NCBI Taxonomy" id="345717"/>
    <lineage>
        <taxon>Eukaryota</taxon>
        <taxon>Metazoa</taxon>
        <taxon>Ecdysozoa</taxon>
        <taxon>Arthropoda</taxon>
        <taxon>Hexapoda</taxon>
        <taxon>Insecta</taxon>
        <taxon>Pterygota</taxon>
        <taxon>Neoptera</taxon>
        <taxon>Endopterygota</taxon>
        <taxon>Lepidoptera</taxon>
        <taxon>Glossata</taxon>
        <taxon>Ditrysia</taxon>
        <taxon>Papilionoidea</taxon>
        <taxon>Pieridae</taxon>
        <taxon>Pierinae</taxon>
        <taxon>Pieris</taxon>
    </lineage>
</organism>
<evidence type="ECO:0000256" key="3">
    <source>
        <dbReference type="ARBA" id="ARBA00022617"/>
    </source>
</evidence>
<evidence type="ECO:0000256" key="8">
    <source>
        <dbReference type="PIRSR" id="PIRSR038928-2"/>
    </source>
</evidence>
<keyword evidence="9" id="KW-0732">Signal</keyword>
<dbReference type="Pfam" id="PF00199">
    <property type="entry name" value="Catalase"/>
    <property type="match status" value="1"/>
</dbReference>
<evidence type="ECO:0000313" key="11">
    <source>
        <dbReference type="EMBL" id="CAF4904168.1"/>
    </source>
</evidence>
<comment type="similarity">
    <text evidence="1">Belongs to the catalase family.</text>
</comment>
<feature type="signal peptide" evidence="9">
    <location>
        <begin position="1"/>
        <end position="15"/>
    </location>
</feature>
<evidence type="ECO:0000256" key="2">
    <source>
        <dbReference type="ARBA" id="ARBA00022559"/>
    </source>
</evidence>
<evidence type="ECO:0000313" key="12">
    <source>
        <dbReference type="Proteomes" id="UP000663880"/>
    </source>
</evidence>
<dbReference type="InterPro" id="IPR020835">
    <property type="entry name" value="Catalase_sf"/>
</dbReference>
<keyword evidence="3 8" id="KW-0349">Heme</keyword>
<feature type="chain" id="PRO_5032413744" description="Catalase core domain-containing protein" evidence="9">
    <location>
        <begin position="16"/>
        <end position="509"/>
    </location>
</feature>
<dbReference type="PANTHER" id="PTHR11465:SF9">
    <property type="entry name" value="CATALASE"/>
    <property type="match status" value="1"/>
</dbReference>
<evidence type="ECO:0000256" key="6">
    <source>
        <dbReference type="ARBA" id="ARBA00023004"/>
    </source>
</evidence>
<keyword evidence="5" id="KW-0560">Oxidoreductase</keyword>
<feature type="domain" description="Catalase core" evidence="10">
    <location>
        <begin position="39"/>
        <end position="419"/>
    </location>
</feature>
<name>A0A821VD38_9NEOP</name>
<accession>A0A821VD38</accession>
<dbReference type="GO" id="GO:0020037">
    <property type="term" value="F:heme binding"/>
    <property type="evidence" value="ECO:0007669"/>
    <property type="project" value="InterPro"/>
</dbReference>
<keyword evidence="6 8" id="KW-0408">Iron</keyword>
<dbReference type="EMBL" id="CAJOBZ010000040">
    <property type="protein sequence ID" value="CAF4904168.1"/>
    <property type="molecule type" value="Genomic_DNA"/>
</dbReference>
<keyword evidence="4 8" id="KW-0479">Metal-binding</keyword>
<dbReference type="PANTHER" id="PTHR11465">
    <property type="entry name" value="CATALASE"/>
    <property type="match status" value="1"/>
</dbReference>
<dbReference type="InterPro" id="IPR010582">
    <property type="entry name" value="Catalase_immune_responsive"/>
</dbReference>
<dbReference type="Proteomes" id="UP000663880">
    <property type="component" value="Unassembled WGS sequence"/>
</dbReference>
<dbReference type="PIRSF" id="PIRSF038928">
    <property type="entry name" value="Catalase_clade1-3"/>
    <property type="match status" value="1"/>
</dbReference>
<evidence type="ECO:0000256" key="1">
    <source>
        <dbReference type="ARBA" id="ARBA00005329"/>
    </source>
</evidence>
<dbReference type="Gene3D" id="2.40.180.10">
    <property type="entry name" value="Catalase core domain"/>
    <property type="match status" value="1"/>
</dbReference>
<dbReference type="GO" id="GO:0042542">
    <property type="term" value="P:response to hydrogen peroxide"/>
    <property type="evidence" value="ECO:0007669"/>
    <property type="project" value="TreeGrafter"/>
</dbReference>
<dbReference type="InterPro" id="IPR011614">
    <property type="entry name" value="Catalase_core"/>
</dbReference>
<dbReference type="AlphaFoldDB" id="A0A821VD38"/>
<dbReference type="GO" id="GO:0042744">
    <property type="term" value="P:hydrogen peroxide catabolic process"/>
    <property type="evidence" value="ECO:0007669"/>
    <property type="project" value="UniProtKB-KW"/>
</dbReference>
<dbReference type="GO" id="GO:0005739">
    <property type="term" value="C:mitochondrion"/>
    <property type="evidence" value="ECO:0007669"/>
    <property type="project" value="TreeGrafter"/>
</dbReference>
<proteinExistence type="inferred from homology"/>
<keyword evidence="7" id="KW-0376">Hydrogen peroxide</keyword>
<dbReference type="OrthoDB" id="6880011at2759"/>
<dbReference type="GO" id="GO:0046872">
    <property type="term" value="F:metal ion binding"/>
    <property type="evidence" value="ECO:0007669"/>
    <property type="project" value="UniProtKB-KW"/>
</dbReference>
<evidence type="ECO:0000256" key="5">
    <source>
        <dbReference type="ARBA" id="ARBA00023002"/>
    </source>
</evidence>